<protein>
    <submittedName>
        <fullName evidence="2">Uncharacterized protein</fullName>
    </submittedName>
</protein>
<keyword evidence="3" id="KW-1185">Reference proteome</keyword>
<proteinExistence type="predicted"/>
<sequence>MSNLLRRSAVTAAVGIGFLGLAPAMAHADTSYRHVWSSSGPDGAKLHIRVAGTDDRGHVYYKDLYYTAGPNGATVRKTVTEAS</sequence>
<evidence type="ECO:0000256" key="1">
    <source>
        <dbReference type="SAM" id="SignalP"/>
    </source>
</evidence>
<organism evidence="2 3">
    <name type="scientific">Actinomadura macrotermitis</name>
    <dbReference type="NCBI Taxonomy" id="2585200"/>
    <lineage>
        <taxon>Bacteria</taxon>
        <taxon>Bacillati</taxon>
        <taxon>Actinomycetota</taxon>
        <taxon>Actinomycetes</taxon>
        <taxon>Streptosporangiales</taxon>
        <taxon>Thermomonosporaceae</taxon>
        <taxon>Actinomadura</taxon>
    </lineage>
</organism>
<evidence type="ECO:0000313" key="2">
    <source>
        <dbReference type="EMBL" id="MQY03672.1"/>
    </source>
</evidence>
<dbReference type="Proteomes" id="UP000487268">
    <property type="component" value="Unassembled WGS sequence"/>
</dbReference>
<reference evidence="2 3" key="1">
    <citation type="submission" date="2019-10" db="EMBL/GenBank/DDBJ databases">
        <title>Actinomadura rubteroloni sp. nov. and Actinomadura macrotermitis sp. nov., isolated from the gut of fungus growing-termite Macrotermes natalensis.</title>
        <authorList>
            <person name="Benndorf R."/>
            <person name="Martin K."/>
            <person name="Kuefner M."/>
            <person name="De Beer W."/>
            <person name="Kaster A.-K."/>
            <person name="Vollmers J."/>
            <person name="Poulsen M."/>
            <person name="Beemelmanns C."/>
        </authorList>
    </citation>
    <scope>NUCLEOTIDE SEQUENCE [LARGE SCALE GENOMIC DNA]</scope>
    <source>
        <strain evidence="2 3">RB68</strain>
    </source>
</reference>
<gene>
    <name evidence="2" type="ORF">ACRB68_17170</name>
</gene>
<keyword evidence="1" id="KW-0732">Signal</keyword>
<comment type="caution">
    <text evidence="2">The sequence shown here is derived from an EMBL/GenBank/DDBJ whole genome shotgun (WGS) entry which is preliminary data.</text>
</comment>
<dbReference type="EMBL" id="WEGH01000001">
    <property type="protein sequence ID" value="MQY03672.1"/>
    <property type="molecule type" value="Genomic_DNA"/>
</dbReference>
<feature type="signal peptide" evidence="1">
    <location>
        <begin position="1"/>
        <end position="28"/>
    </location>
</feature>
<name>A0A7K0BS14_9ACTN</name>
<dbReference type="RefSeq" id="WP_153531547.1">
    <property type="nucleotide sequence ID" value="NZ_WEGH01000001.1"/>
</dbReference>
<dbReference type="AlphaFoldDB" id="A0A7K0BS14"/>
<evidence type="ECO:0000313" key="3">
    <source>
        <dbReference type="Proteomes" id="UP000487268"/>
    </source>
</evidence>
<accession>A0A7K0BS14</accession>
<feature type="chain" id="PRO_5029537160" evidence="1">
    <location>
        <begin position="29"/>
        <end position="83"/>
    </location>
</feature>
<dbReference type="OrthoDB" id="3482774at2"/>